<dbReference type="NCBIfam" id="TIGR00121">
    <property type="entry name" value="birA_ligase"/>
    <property type="match status" value="1"/>
</dbReference>
<dbReference type="PROSITE" id="PS51733">
    <property type="entry name" value="BPL_LPL_CATALYTIC"/>
    <property type="match status" value="1"/>
</dbReference>
<sequence>MGKKWISRKGNFFVSIFFELKKTLPDFKEFSLINPLIIKKILNEYSTFKVKIKWPNDLLIRSKKVCGILQELIQFEKRNFLIIGIGINTLHCPISKTFEATSLLECSNKLIDNSEILNNLKKNYETIFCNYKFNKKLLKKIL</sequence>
<name>A0A381Q281_9ZZZZ</name>
<evidence type="ECO:0000313" key="3">
    <source>
        <dbReference type="EMBL" id="SUZ73028.1"/>
    </source>
</evidence>
<accession>A0A381Q281</accession>
<dbReference type="InterPro" id="IPR045864">
    <property type="entry name" value="aa-tRNA-synth_II/BPL/LPL"/>
</dbReference>
<reference evidence="3" key="1">
    <citation type="submission" date="2018-05" db="EMBL/GenBank/DDBJ databases">
        <authorList>
            <person name="Lanie J.A."/>
            <person name="Ng W.-L."/>
            <person name="Kazmierczak K.M."/>
            <person name="Andrzejewski T.M."/>
            <person name="Davidsen T.M."/>
            <person name="Wayne K.J."/>
            <person name="Tettelin H."/>
            <person name="Glass J.I."/>
            <person name="Rusch D."/>
            <person name="Podicherti R."/>
            <person name="Tsui H.-C.T."/>
            <person name="Winkler M.E."/>
        </authorList>
    </citation>
    <scope>NUCLEOTIDE SEQUENCE</scope>
</reference>
<gene>
    <name evidence="3" type="ORF">METZ01_LOCUS25882</name>
</gene>
<dbReference type="GO" id="GO:0005737">
    <property type="term" value="C:cytoplasm"/>
    <property type="evidence" value="ECO:0007669"/>
    <property type="project" value="TreeGrafter"/>
</dbReference>
<dbReference type="GO" id="GO:0004077">
    <property type="term" value="F:biotin--[biotin carboxyl-carrier protein] ligase activity"/>
    <property type="evidence" value="ECO:0007669"/>
    <property type="project" value="InterPro"/>
</dbReference>
<protein>
    <recommendedName>
        <fullName evidence="2">BPL/LPL catalytic domain-containing protein</fullName>
    </recommendedName>
</protein>
<dbReference type="Pfam" id="PF03099">
    <property type="entry name" value="BPL_LplA_LipB"/>
    <property type="match status" value="1"/>
</dbReference>
<feature type="domain" description="BPL/LPL catalytic" evidence="2">
    <location>
        <begin position="1"/>
        <end position="132"/>
    </location>
</feature>
<dbReference type="SUPFAM" id="SSF55681">
    <property type="entry name" value="Class II aaRS and biotin synthetases"/>
    <property type="match status" value="1"/>
</dbReference>
<evidence type="ECO:0000259" key="2">
    <source>
        <dbReference type="PROSITE" id="PS51733"/>
    </source>
</evidence>
<dbReference type="InterPro" id="IPR004143">
    <property type="entry name" value="BPL_LPL_catalytic"/>
</dbReference>
<dbReference type="PANTHER" id="PTHR12835:SF5">
    <property type="entry name" value="BIOTIN--PROTEIN LIGASE"/>
    <property type="match status" value="1"/>
</dbReference>
<dbReference type="EMBL" id="UINC01001165">
    <property type="protein sequence ID" value="SUZ73028.1"/>
    <property type="molecule type" value="Genomic_DNA"/>
</dbReference>
<organism evidence="3">
    <name type="scientific">marine metagenome</name>
    <dbReference type="NCBI Taxonomy" id="408172"/>
    <lineage>
        <taxon>unclassified sequences</taxon>
        <taxon>metagenomes</taxon>
        <taxon>ecological metagenomes</taxon>
    </lineage>
</organism>
<keyword evidence="1" id="KW-0436">Ligase</keyword>
<dbReference type="Gene3D" id="3.30.930.10">
    <property type="entry name" value="Bira Bifunctional Protein, Domain 2"/>
    <property type="match status" value="1"/>
</dbReference>
<proteinExistence type="predicted"/>
<dbReference type="InterPro" id="IPR004408">
    <property type="entry name" value="Biotin_CoA_COase_ligase"/>
</dbReference>
<dbReference type="PANTHER" id="PTHR12835">
    <property type="entry name" value="BIOTIN PROTEIN LIGASE"/>
    <property type="match status" value="1"/>
</dbReference>
<evidence type="ECO:0000256" key="1">
    <source>
        <dbReference type="ARBA" id="ARBA00022598"/>
    </source>
</evidence>
<dbReference type="AlphaFoldDB" id="A0A381Q281"/>